<reference evidence="1" key="1">
    <citation type="submission" date="2019-10" db="EMBL/GenBank/DDBJ databases">
        <authorList>
            <consortium name="DOE Joint Genome Institute"/>
            <person name="Kuo A."/>
            <person name="Miyauchi S."/>
            <person name="Kiss E."/>
            <person name="Drula E."/>
            <person name="Kohler A."/>
            <person name="Sanchez-Garcia M."/>
            <person name="Andreopoulos B."/>
            <person name="Barry K.W."/>
            <person name="Bonito G."/>
            <person name="Buee M."/>
            <person name="Carver A."/>
            <person name="Chen C."/>
            <person name="Cichocki N."/>
            <person name="Clum A."/>
            <person name="Culley D."/>
            <person name="Crous P.W."/>
            <person name="Fauchery L."/>
            <person name="Girlanda M."/>
            <person name="Hayes R."/>
            <person name="Keri Z."/>
            <person name="Labutti K."/>
            <person name="Lipzen A."/>
            <person name="Lombard V."/>
            <person name="Magnuson J."/>
            <person name="Maillard F."/>
            <person name="Morin E."/>
            <person name="Murat C."/>
            <person name="Nolan M."/>
            <person name="Ohm R."/>
            <person name="Pangilinan J."/>
            <person name="Pereira M."/>
            <person name="Perotto S."/>
            <person name="Peter M."/>
            <person name="Riley R."/>
            <person name="Sitrit Y."/>
            <person name="Stielow B."/>
            <person name="Szollosi G."/>
            <person name="Zifcakova L."/>
            <person name="Stursova M."/>
            <person name="Spatafora J.W."/>
            <person name="Tedersoo L."/>
            <person name="Vaario L.-M."/>
            <person name="Yamada A."/>
            <person name="Yan M."/>
            <person name="Wang P."/>
            <person name="Xu J."/>
            <person name="Bruns T."/>
            <person name="Baldrian P."/>
            <person name="Vilgalys R."/>
            <person name="Henrissat B."/>
            <person name="Grigoriev I.V."/>
            <person name="Hibbett D."/>
            <person name="Nagy L.G."/>
            <person name="Martin F.M."/>
        </authorList>
    </citation>
    <scope>NUCLEOTIDE SEQUENCE</scope>
    <source>
        <strain evidence="1">P2</strain>
    </source>
</reference>
<name>A0ACB6ZIA8_THEGA</name>
<evidence type="ECO:0000313" key="1">
    <source>
        <dbReference type="EMBL" id="KAF9649332.1"/>
    </source>
</evidence>
<feature type="non-terminal residue" evidence="1">
    <location>
        <position position="332"/>
    </location>
</feature>
<dbReference type="EMBL" id="MU117999">
    <property type="protein sequence ID" value="KAF9649332.1"/>
    <property type="molecule type" value="Genomic_DNA"/>
</dbReference>
<gene>
    <name evidence="1" type="ORF">BDM02DRAFT_3083693</name>
</gene>
<evidence type="ECO:0000313" key="2">
    <source>
        <dbReference type="Proteomes" id="UP000886501"/>
    </source>
</evidence>
<organism evidence="1 2">
    <name type="scientific">Thelephora ganbajun</name>
    <name type="common">Ganba fungus</name>
    <dbReference type="NCBI Taxonomy" id="370292"/>
    <lineage>
        <taxon>Eukaryota</taxon>
        <taxon>Fungi</taxon>
        <taxon>Dikarya</taxon>
        <taxon>Basidiomycota</taxon>
        <taxon>Agaricomycotina</taxon>
        <taxon>Agaricomycetes</taxon>
        <taxon>Thelephorales</taxon>
        <taxon>Thelephoraceae</taxon>
        <taxon>Thelephora</taxon>
    </lineage>
</organism>
<accession>A0ACB6ZIA8</accession>
<comment type="caution">
    <text evidence="1">The sequence shown here is derived from an EMBL/GenBank/DDBJ whole genome shotgun (WGS) entry which is preliminary data.</text>
</comment>
<keyword evidence="2" id="KW-1185">Reference proteome</keyword>
<reference evidence="1" key="2">
    <citation type="journal article" date="2020" name="Nat. Commun.">
        <title>Large-scale genome sequencing of mycorrhizal fungi provides insights into the early evolution of symbiotic traits.</title>
        <authorList>
            <person name="Miyauchi S."/>
            <person name="Kiss E."/>
            <person name="Kuo A."/>
            <person name="Drula E."/>
            <person name="Kohler A."/>
            <person name="Sanchez-Garcia M."/>
            <person name="Morin E."/>
            <person name="Andreopoulos B."/>
            <person name="Barry K.W."/>
            <person name="Bonito G."/>
            <person name="Buee M."/>
            <person name="Carver A."/>
            <person name="Chen C."/>
            <person name="Cichocki N."/>
            <person name="Clum A."/>
            <person name="Culley D."/>
            <person name="Crous P.W."/>
            <person name="Fauchery L."/>
            <person name="Girlanda M."/>
            <person name="Hayes R.D."/>
            <person name="Keri Z."/>
            <person name="LaButti K."/>
            <person name="Lipzen A."/>
            <person name="Lombard V."/>
            <person name="Magnuson J."/>
            <person name="Maillard F."/>
            <person name="Murat C."/>
            <person name="Nolan M."/>
            <person name="Ohm R.A."/>
            <person name="Pangilinan J."/>
            <person name="Pereira M.F."/>
            <person name="Perotto S."/>
            <person name="Peter M."/>
            <person name="Pfister S."/>
            <person name="Riley R."/>
            <person name="Sitrit Y."/>
            <person name="Stielow J.B."/>
            <person name="Szollosi G."/>
            <person name="Zifcakova L."/>
            <person name="Stursova M."/>
            <person name="Spatafora J.W."/>
            <person name="Tedersoo L."/>
            <person name="Vaario L.M."/>
            <person name="Yamada A."/>
            <person name="Yan M."/>
            <person name="Wang P."/>
            <person name="Xu J."/>
            <person name="Bruns T."/>
            <person name="Baldrian P."/>
            <person name="Vilgalys R."/>
            <person name="Dunand C."/>
            <person name="Henrissat B."/>
            <person name="Grigoriev I.V."/>
            <person name="Hibbett D."/>
            <person name="Nagy L.G."/>
            <person name="Martin F.M."/>
        </authorList>
    </citation>
    <scope>NUCLEOTIDE SEQUENCE</scope>
    <source>
        <strain evidence="1">P2</strain>
    </source>
</reference>
<protein>
    <submittedName>
        <fullName evidence="1">Kinase-like protein</fullName>
    </submittedName>
</protein>
<proteinExistence type="predicted"/>
<sequence>MSLNPGQYRVFETRPPGEEYWSAREELFNAHGYKFRPRLRKEWTPSWHTTGKSPLHSEDGEILKTHLVDAYTDEGKCVCIKRVLRNDEEPRIAQMLSTKELRADPRNHCVPIIEVIDDPDDDSVSYMVMPLLRMADLPPFQYVKEIVDFMDQTLEGLVFIHENGVAHRDCVMRNFLMDADAMYPEGFHPVNYWFKRDYSGWATHIPRSVAGVRYYFADFGISVRIPEEEPQKFVTGTLGRDQEPPELSDTVPYDPFKLDIFIIGNMLRQEFCDKFTNTDFLRPLAQWMTNADPEQRPTAKEVLRQWLETRQTISVVNMEWRPRPRMENILGT</sequence>
<dbReference type="Proteomes" id="UP000886501">
    <property type="component" value="Unassembled WGS sequence"/>
</dbReference>